<proteinExistence type="predicted"/>
<sequence length="121" mass="13373">MGSRITWRGDKELAAALHKKAQMSAVKNVVKKNGAQLSDLTKTFMQSTGGVYVKGYSKGNNQKSTNIEIVDNGMTAKQTTNSDHIGFTEYGTRFMQAEPAIKPAFDRTKVNFKNDLNNLVK</sequence>
<evidence type="ECO:0000313" key="2">
    <source>
        <dbReference type="Proteomes" id="UP000471678"/>
    </source>
</evidence>
<dbReference type="EMBL" id="VSUB01000001">
    <property type="protein sequence ID" value="MYY64160.1"/>
    <property type="molecule type" value="Genomic_DNA"/>
</dbReference>
<dbReference type="NCBIfam" id="TIGR01725">
    <property type="entry name" value="phge_HK97_gp10"/>
    <property type="match status" value="1"/>
</dbReference>
<organism evidence="1 2">
    <name type="scientific">Ligilactobacillus salivarius</name>
    <dbReference type="NCBI Taxonomy" id="1624"/>
    <lineage>
        <taxon>Bacteria</taxon>
        <taxon>Bacillati</taxon>
        <taxon>Bacillota</taxon>
        <taxon>Bacilli</taxon>
        <taxon>Lactobacillales</taxon>
        <taxon>Lactobacillaceae</taxon>
        <taxon>Ligilactobacillus</taxon>
    </lineage>
</organism>
<gene>
    <name evidence="1" type="ORF">FYL25_01695</name>
</gene>
<dbReference type="RefSeq" id="WP_161022198.1">
    <property type="nucleotide sequence ID" value="NZ_VSUB01000001.1"/>
</dbReference>
<protein>
    <recommendedName>
        <fullName evidence="3">HK97 gp10 family phage protein</fullName>
    </recommendedName>
</protein>
<comment type="caution">
    <text evidence="1">The sequence shown here is derived from an EMBL/GenBank/DDBJ whole genome shotgun (WGS) entry which is preliminary data.</text>
</comment>
<reference evidence="1 2" key="1">
    <citation type="journal article" date="2020" name="Food Funct.">
        <title>Screening of Lactobacillus salivarius strains from the feces of Chinese populations and the evaluation of their effects against intestinal inflammation in mice.</title>
        <authorList>
            <person name="Zhai Q."/>
            <person name="Shen X."/>
            <person name="Cen S."/>
            <person name="Zhang C."/>
            <person name="Tian F."/>
            <person name="Zhao J."/>
            <person name="Zhang H."/>
            <person name="Xue Y."/>
            <person name="Chen W."/>
        </authorList>
    </citation>
    <scope>NUCLEOTIDE SEQUENCE [LARGE SCALE GENOMIC DNA]</scope>
    <source>
        <strain evidence="1 2">FYNDL5_1.scaf</strain>
    </source>
</reference>
<evidence type="ECO:0000313" key="1">
    <source>
        <dbReference type="EMBL" id="MYY64160.1"/>
    </source>
</evidence>
<dbReference type="AlphaFoldDB" id="A0A6N9IPB7"/>
<name>A0A6N9IPB7_9LACO</name>
<dbReference type="InterPro" id="IPR010064">
    <property type="entry name" value="HK97-gp10_tail"/>
</dbReference>
<evidence type="ECO:0008006" key="3">
    <source>
        <dbReference type="Google" id="ProtNLM"/>
    </source>
</evidence>
<accession>A0A6N9IPB7</accession>
<dbReference type="Proteomes" id="UP000471678">
    <property type="component" value="Unassembled WGS sequence"/>
</dbReference>